<dbReference type="AlphaFoldDB" id="A0A1I6IN99"/>
<gene>
    <name evidence="1" type="ORF">SAMN04488591_2858</name>
</gene>
<evidence type="ECO:0000313" key="2">
    <source>
        <dbReference type="Proteomes" id="UP000198877"/>
    </source>
</evidence>
<accession>A0A1I6IN99</accession>
<evidence type="ECO:0008006" key="3">
    <source>
        <dbReference type="Google" id="ProtNLM"/>
    </source>
</evidence>
<sequence>MGDVDAFGIPLDRSISFQELRGAGTTRAQIRDAVREGWLRHARRDVYLSADVPEPVFRAQRVGGRLDCVSALELMGVYVHKRSRLHVQVDPRHARLRSPLSRARRLGTDGESAVVHWRDVRGDRHTVDPASAIVQSFGCQEPRQVVASIDSALHLGIIDQDDVDEIFARVPRRFRRLRRLVDGRAESGPETLARLLVRQFGRSVEVQKTIAGVGRVDLVVDGWIVIECDSRAHHSGWTPQERDRLRDLALAARGYVCIRPTANMILTTPRVLTDAVRALLALRR</sequence>
<protein>
    <recommendedName>
        <fullName evidence="3">DUF559 domain-containing protein</fullName>
    </recommendedName>
</protein>
<organism evidence="1 2">
    <name type="scientific">Microbacterium azadirachtae</name>
    <dbReference type="NCBI Taxonomy" id="582680"/>
    <lineage>
        <taxon>Bacteria</taxon>
        <taxon>Bacillati</taxon>
        <taxon>Actinomycetota</taxon>
        <taxon>Actinomycetes</taxon>
        <taxon>Micrococcales</taxon>
        <taxon>Microbacteriaceae</taxon>
        <taxon>Microbacterium</taxon>
    </lineage>
</organism>
<proteinExistence type="predicted"/>
<dbReference type="Proteomes" id="UP000198877">
    <property type="component" value="Unassembled WGS sequence"/>
</dbReference>
<name>A0A1I6IN99_9MICO</name>
<reference evidence="2" key="1">
    <citation type="submission" date="2016-10" db="EMBL/GenBank/DDBJ databases">
        <authorList>
            <person name="Varghese N."/>
            <person name="Submissions S."/>
        </authorList>
    </citation>
    <scope>NUCLEOTIDE SEQUENCE [LARGE SCALE GENOMIC DNA]</scope>
    <source>
        <strain evidence="2">CL127</strain>
    </source>
</reference>
<evidence type="ECO:0000313" key="1">
    <source>
        <dbReference type="EMBL" id="SFR68192.1"/>
    </source>
</evidence>
<dbReference type="EMBL" id="FOYR01000003">
    <property type="protein sequence ID" value="SFR68192.1"/>
    <property type="molecule type" value="Genomic_DNA"/>
</dbReference>
<dbReference type="Gene3D" id="3.40.960.10">
    <property type="entry name" value="VSR Endonuclease"/>
    <property type="match status" value="1"/>
</dbReference>
<dbReference type="RefSeq" id="WP_091740613.1">
    <property type="nucleotide sequence ID" value="NZ_FOYR01000003.1"/>
</dbReference>